<dbReference type="PANTHER" id="PTHR23025:SF3">
    <property type="entry name" value="HORMONE-SENSITIVE LIPASE"/>
    <property type="match status" value="1"/>
</dbReference>
<sequence>MTGISADAFGPAAISEDVARFNAASAAVLAGAPDLFEVGVESARDGGFMPKPPPSPRSYDLQVDGGPSLHVVPAENPRGVLLHVHGGGFVLGSAAGQDVWLEQIADAVQVTCVSVEYRLAPENPYPAAWDDCEAAAIWLMEHAVERFGAELLLIAGESAGALLSVATMLRLRERGLTIPFRGAALSFGVFDSTMTPSQTLAREGVLKATGIARIVDNYAPDAGLRRGSDLSPLYADLTSLPPALFTVGTLDAMLDDSMFMHCRWLAAGGNSQIELYPGADHAFIETPHPLAEAANARIRAFAAQTVAAATSTRE</sequence>
<dbReference type="Proteomes" id="UP000238083">
    <property type="component" value="Unassembled WGS sequence"/>
</dbReference>
<evidence type="ECO:0000313" key="3">
    <source>
        <dbReference type="Proteomes" id="UP000238083"/>
    </source>
</evidence>
<dbReference type="PANTHER" id="PTHR23025">
    <property type="entry name" value="TRIACYLGLYCEROL LIPASE"/>
    <property type="match status" value="1"/>
</dbReference>
<organism evidence="2 3">
    <name type="scientific">Kineococcus rhizosphaerae</name>
    <dbReference type="NCBI Taxonomy" id="559628"/>
    <lineage>
        <taxon>Bacteria</taxon>
        <taxon>Bacillati</taxon>
        <taxon>Actinomycetota</taxon>
        <taxon>Actinomycetes</taxon>
        <taxon>Kineosporiales</taxon>
        <taxon>Kineosporiaceae</taxon>
        <taxon>Kineococcus</taxon>
    </lineage>
</organism>
<reference evidence="2 3" key="1">
    <citation type="submission" date="2018-03" db="EMBL/GenBank/DDBJ databases">
        <title>Genomic Encyclopedia of Archaeal and Bacterial Type Strains, Phase II (KMG-II): from individual species to whole genera.</title>
        <authorList>
            <person name="Goeker M."/>
        </authorList>
    </citation>
    <scope>NUCLEOTIDE SEQUENCE [LARGE SCALE GENOMIC DNA]</scope>
    <source>
        <strain evidence="2 3">DSM 19711</strain>
    </source>
</reference>
<dbReference type="InterPro" id="IPR013094">
    <property type="entry name" value="AB_hydrolase_3"/>
</dbReference>
<dbReference type="GO" id="GO:0004771">
    <property type="term" value="F:sterol ester esterase activity"/>
    <property type="evidence" value="ECO:0007669"/>
    <property type="project" value="TreeGrafter"/>
</dbReference>
<dbReference type="Gene3D" id="3.40.50.1820">
    <property type="entry name" value="alpha/beta hydrolase"/>
    <property type="match status" value="1"/>
</dbReference>
<evidence type="ECO:0000259" key="1">
    <source>
        <dbReference type="Pfam" id="PF07859"/>
    </source>
</evidence>
<dbReference type="EMBL" id="PVZF01000001">
    <property type="protein sequence ID" value="PRY18317.1"/>
    <property type="molecule type" value="Genomic_DNA"/>
</dbReference>
<dbReference type="Pfam" id="PF07859">
    <property type="entry name" value="Abhydrolase_3"/>
    <property type="match status" value="1"/>
</dbReference>
<dbReference type="GO" id="GO:0019433">
    <property type="term" value="P:triglyceride catabolic process"/>
    <property type="evidence" value="ECO:0007669"/>
    <property type="project" value="TreeGrafter"/>
</dbReference>
<dbReference type="RefSeq" id="WP_211298317.1">
    <property type="nucleotide sequence ID" value="NZ_PVZF01000001.1"/>
</dbReference>
<accession>A0A2T0RAZ1</accession>
<name>A0A2T0RAZ1_9ACTN</name>
<gene>
    <name evidence="2" type="ORF">CLV37_101562</name>
</gene>
<keyword evidence="3" id="KW-1185">Reference proteome</keyword>
<evidence type="ECO:0000313" key="2">
    <source>
        <dbReference type="EMBL" id="PRY18317.1"/>
    </source>
</evidence>
<dbReference type="AlphaFoldDB" id="A0A2T0RAZ1"/>
<dbReference type="GO" id="GO:0004806">
    <property type="term" value="F:triacylglycerol lipase activity"/>
    <property type="evidence" value="ECO:0007669"/>
    <property type="project" value="TreeGrafter"/>
</dbReference>
<dbReference type="SUPFAM" id="SSF53474">
    <property type="entry name" value="alpha/beta-Hydrolases"/>
    <property type="match status" value="1"/>
</dbReference>
<feature type="domain" description="Alpha/beta hydrolase fold-3" evidence="1">
    <location>
        <begin position="81"/>
        <end position="284"/>
    </location>
</feature>
<protein>
    <submittedName>
        <fullName evidence="2">Acetyl esterase/lipase</fullName>
    </submittedName>
</protein>
<proteinExistence type="predicted"/>
<dbReference type="GO" id="GO:0005829">
    <property type="term" value="C:cytosol"/>
    <property type="evidence" value="ECO:0007669"/>
    <property type="project" value="TreeGrafter"/>
</dbReference>
<comment type="caution">
    <text evidence="2">The sequence shown here is derived from an EMBL/GenBank/DDBJ whole genome shotgun (WGS) entry which is preliminary data.</text>
</comment>
<dbReference type="InterPro" id="IPR029058">
    <property type="entry name" value="AB_hydrolase_fold"/>
</dbReference>